<keyword evidence="5 6" id="KW-0472">Membrane</keyword>
<keyword evidence="4 6" id="KW-1133">Transmembrane helix</keyword>
<sequence length="296" mass="30640">MTTTSIPTPHAVSPAARDAALAALAPAAWGTTYVVTATLLPPDRPLLAATMRSLPAGLALLAMTRRLPRGSWWWRTVVLGTLNFGAFAPLIFYAAYHLPGGVAATVGSLQPLLVALLSLLVLKTRPPTTVLVSSVVGAGGVALLALTAEARLDPLGVLAMLVATSLMAVAIVLTKKWGSPERPLVVTGWQLTVGGLALAPATLLLEGVPDALTGPNILGFAYIGIFGTVLSYVLWFRGIDRLPPTSVSLLGLANPLVAAIAGFLVLGQTLTPWQLLGFAVALGAVIVGQTRHHDHS</sequence>
<evidence type="ECO:0000313" key="8">
    <source>
        <dbReference type="EMBL" id="MCP2259985.1"/>
    </source>
</evidence>
<gene>
    <name evidence="8" type="ORF">LX15_003696</name>
</gene>
<feature type="domain" description="EamA" evidence="7">
    <location>
        <begin position="21"/>
        <end position="145"/>
    </location>
</feature>
<keyword evidence="9" id="KW-1185">Reference proteome</keyword>
<dbReference type="PANTHER" id="PTHR32322">
    <property type="entry name" value="INNER MEMBRANE TRANSPORTER"/>
    <property type="match status" value="1"/>
</dbReference>
<evidence type="ECO:0000256" key="2">
    <source>
        <dbReference type="ARBA" id="ARBA00007362"/>
    </source>
</evidence>
<feature type="transmembrane region" description="Helical" evidence="6">
    <location>
        <begin position="102"/>
        <end position="122"/>
    </location>
</feature>
<comment type="subcellular location">
    <subcellularLocation>
        <location evidence="1">Membrane</location>
        <topology evidence="1">Multi-pass membrane protein</topology>
    </subcellularLocation>
</comment>
<evidence type="ECO:0000256" key="6">
    <source>
        <dbReference type="SAM" id="Phobius"/>
    </source>
</evidence>
<evidence type="ECO:0000256" key="4">
    <source>
        <dbReference type="ARBA" id="ARBA00022989"/>
    </source>
</evidence>
<evidence type="ECO:0000256" key="3">
    <source>
        <dbReference type="ARBA" id="ARBA00022692"/>
    </source>
</evidence>
<dbReference type="Proteomes" id="UP001205311">
    <property type="component" value="Unassembled WGS sequence"/>
</dbReference>
<evidence type="ECO:0000256" key="1">
    <source>
        <dbReference type="ARBA" id="ARBA00004141"/>
    </source>
</evidence>
<dbReference type="Pfam" id="PF00892">
    <property type="entry name" value="EamA"/>
    <property type="match status" value="2"/>
</dbReference>
<dbReference type="InterPro" id="IPR000620">
    <property type="entry name" value="EamA_dom"/>
</dbReference>
<comment type="caution">
    <text evidence="8">The sequence shown here is derived from an EMBL/GenBank/DDBJ whole genome shotgun (WGS) entry which is preliminary data.</text>
</comment>
<name>A0ABT1HX64_STRSD</name>
<feature type="transmembrane region" description="Helical" evidence="6">
    <location>
        <begin position="129"/>
        <end position="148"/>
    </location>
</feature>
<accession>A0ABT1HX64</accession>
<dbReference type="PANTHER" id="PTHR32322:SF2">
    <property type="entry name" value="EAMA DOMAIN-CONTAINING PROTEIN"/>
    <property type="match status" value="1"/>
</dbReference>
<dbReference type="RefSeq" id="WP_253670865.1">
    <property type="nucleotide sequence ID" value="NZ_JAMTCP010000022.1"/>
</dbReference>
<evidence type="ECO:0000256" key="5">
    <source>
        <dbReference type="ARBA" id="ARBA00023136"/>
    </source>
</evidence>
<organism evidence="8 9">
    <name type="scientific">Streptoalloteichus tenebrarius (strain ATCC 17920 / DSM 40477 / JCM 4838 / CBS 697.72 / NBRC 16177 / NCIMB 11028 / NRRL B-12390 / A12253. 1 / ISP 5477)</name>
    <name type="common">Streptomyces tenebrarius</name>
    <dbReference type="NCBI Taxonomy" id="1933"/>
    <lineage>
        <taxon>Bacteria</taxon>
        <taxon>Bacillati</taxon>
        <taxon>Actinomycetota</taxon>
        <taxon>Actinomycetes</taxon>
        <taxon>Pseudonocardiales</taxon>
        <taxon>Pseudonocardiaceae</taxon>
        <taxon>Streptoalloteichus</taxon>
    </lineage>
</organism>
<evidence type="ECO:0000259" key="7">
    <source>
        <dbReference type="Pfam" id="PF00892"/>
    </source>
</evidence>
<feature type="transmembrane region" description="Helical" evidence="6">
    <location>
        <begin position="185"/>
        <end position="205"/>
    </location>
</feature>
<reference evidence="8 9" key="1">
    <citation type="submission" date="2022-06" db="EMBL/GenBank/DDBJ databases">
        <title>Genomic Encyclopedia of Archaeal and Bacterial Type Strains, Phase II (KMG-II): from individual species to whole genera.</title>
        <authorList>
            <person name="Goeker M."/>
        </authorList>
    </citation>
    <scope>NUCLEOTIDE SEQUENCE [LARGE SCALE GENOMIC DNA]</scope>
    <source>
        <strain evidence="8 9">DSM 40477</strain>
    </source>
</reference>
<feature type="domain" description="EamA" evidence="7">
    <location>
        <begin position="155"/>
        <end position="287"/>
    </location>
</feature>
<feature type="transmembrane region" description="Helical" evidence="6">
    <location>
        <begin position="76"/>
        <end position="96"/>
    </location>
</feature>
<dbReference type="SUPFAM" id="SSF103481">
    <property type="entry name" value="Multidrug resistance efflux transporter EmrE"/>
    <property type="match status" value="2"/>
</dbReference>
<feature type="transmembrane region" description="Helical" evidence="6">
    <location>
        <begin position="217"/>
        <end position="235"/>
    </location>
</feature>
<dbReference type="EMBL" id="JAMTCP010000022">
    <property type="protein sequence ID" value="MCP2259985.1"/>
    <property type="molecule type" value="Genomic_DNA"/>
</dbReference>
<feature type="transmembrane region" description="Helical" evidence="6">
    <location>
        <begin position="247"/>
        <end position="267"/>
    </location>
</feature>
<dbReference type="InterPro" id="IPR050638">
    <property type="entry name" value="AA-Vitamin_Transporters"/>
</dbReference>
<feature type="transmembrane region" description="Helical" evidence="6">
    <location>
        <begin position="154"/>
        <end position="173"/>
    </location>
</feature>
<feature type="transmembrane region" description="Helical" evidence="6">
    <location>
        <begin position="20"/>
        <end position="40"/>
    </location>
</feature>
<evidence type="ECO:0000313" key="9">
    <source>
        <dbReference type="Proteomes" id="UP001205311"/>
    </source>
</evidence>
<dbReference type="InterPro" id="IPR037185">
    <property type="entry name" value="EmrE-like"/>
</dbReference>
<feature type="transmembrane region" description="Helical" evidence="6">
    <location>
        <begin position="273"/>
        <end position="290"/>
    </location>
</feature>
<proteinExistence type="inferred from homology"/>
<comment type="similarity">
    <text evidence="2">Belongs to the EamA transporter family.</text>
</comment>
<protein>
    <submittedName>
        <fullName evidence="8">Blue pigment (Indigoidine) exporter</fullName>
    </submittedName>
</protein>
<keyword evidence="3 6" id="KW-0812">Transmembrane</keyword>